<keyword evidence="2" id="KW-1185">Reference proteome</keyword>
<dbReference type="HOGENOM" id="CLU_014665_0_0_1"/>
<organism evidence="1 2">
    <name type="scientific">Aspergillus clavatus (strain ATCC 1007 / CBS 513.65 / DSM 816 / NCTC 3887 / NRRL 1 / QM 1276 / 107)</name>
    <dbReference type="NCBI Taxonomy" id="344612"/>
    <lineage>
        <taxon>Eukaryota</taxon>
        <taxon>Fungi</taxon>
        <taxon>Dikarya</taxon>
        <taxon>Ascomycota</taxon>
        <taxon>Pezizomycotina</taxon>
        <taxon>Eurotiomycetes</taxon>
        <taxon>Eurotiomycetidae</taxon>
        <taxon>Eurotiales</taxon>
        <taxon>Aspergillaceae</taxon>
        <taxon>Aspergillus</taxon>
        <taxon>Aspergillus subgen. Fumigati</taxon>
    </lineage>
</organism>
<dbReference type="GeneID" id="4705356"/>
<dbReference type="KEGG" id="act:ACLA_089750"/>
<dbReference type="EMBL" id="DS027052">
    <property type="protein sequence ID" value="EAW11283.1"/>
    <property type="molecule type" value="Genomic_DNA"/>
</dbReference>
<sequence>MSLGRHAYRHAIQPGTSSCLLDHVWISEDFLATTFRRFAAGQRRYESRVPGPLEARRRLAKRRNTALAGIAGSGPLEDIACLFGRNGREHMKWTDRQERKVHPETQVYPLSPPDPPLPFYSENVNSSQFDVISGRPGPSGGAQKASREQSLEEFLESRPSVTDIRSFVRQLNLDTQRETSYSRLILKHLLERCLKYRAAMNALIEFLDDPYLNPRGTGNYLCTLEHILPQKLRFSPQRPFAAIIRALELGLIHPDEIRDIVRTISEVELRPSEFSTRNKRFLIRFHREMWEGIGRCDVYRHRDLSKDFIEEWLGILWGRRTHNDVLLAKDIILATYDSTSPDCPWVPKLIIRWLKVSTETRHGTDENYVRALMGHFHPEVASEFAVRVTEYLASTSKEFLVEWQYYLSQLDNIPTLVSSEAWINVDKHIETSSSSSTSANTSKFPVKHQIILRLWVLRTLSRHLPEGPLWRQEPRATDLPIVRLLRIYESTLDESIDEDFLSDLMKEIHVLDIPFNGLLMAAVELKAGRRMSRGKRRTLEKLETTKVSFYDIFSDIHAYNATKTHFFPVFEKMTRQIDVSNPSFVKHAVGVARTGNAQAIWTLIRMLRSHTPLKVALSKSSQRIPDPSEMSLTRYYPDQRTEHCPDPHLASEMIHLFAVSIACSKNLSPRVAYKFVHWLYTFLVSHNATVKPSLVRAMYHAGVLRFRREGLRVAPTQYAYIFERVKEIEMPEMVQALMEPPRVGETVKHSDLD</sequence>
<dbReference type="Proteomes" id="UP000006701">
    <property type="component" value="Unassembled WGS sequence"/>
</dbReference>
<proteinExistence type="predicted"/>
<protein>
    <submittedName>
        <fullName evidence="1">Uncharacterized protein</fullName>
    </submittedName>
</protein>
<accession>A1CEI4</accession>
<dbReference type="OMA" id="NGREHMK"/>
<dbReference type="AlphaFoldDB" id="A1CEI4"/>
<evidence type="ECO:0000313" key="1">
    <source>
        <dbReference type="EMBL" id="EAW11283.1"/>
    </source>
</evidence>
<dbReference type="eggNOG" id="ENOG502ST5Y">
    <property type="taxonomic scope" value="Eukaryota"/>
</dbReference>
<name>A1CEI4_ASPCL</name>
<dbReference type="OrthoDB" id="2013972at2759"/>
<dbReference type="RefSeq" id="XP_001272709.1">
    <property type="nucleotide sequence ID" value="XM_001272708.1"/>
</dbReference>
<dbReference type="VEuPathDB" id="FungiDB:ACLA_089750"/>
<reference evidence="1 2" key="1">
    <citation type="journal article" date="2008" name="PLoS Genet.">
        <title>Genomic islands in the pathogenic filamentous fungus Aspergillus fumigatus.</title>
        <authorList>
            <person name="Fedorova N.D."/>
            <person name="Khaldi N."/>
            <person name="Joardar V.S."/>
            <person name="Maiti R."/>
            <person name="Amedeo P."/>
            <person name="Anderson M.J."/>
            <person name="Crabtree J."/>
            <person name="Silva J.C."/>
            <person name="Badger J.H."/>
            <person name="Albarraq A."/>
            <person name="Angiuoli S."/>
            <person name="Bussey H."/>
            <person name="Bowyer P."/>
            <person name="Cotty P.J."/>
            <person name="Dyer P.S."/>
            <person name="Egan A."/>
            <person name="Galens K."/>
            <person name="Fraser-Liggett C.M."/>
            <person name="Haas B.J."/>
            <person name="Inman J.M."/>
            <person name="Kent R."/>
            <person name="Lemieux S."/>
            <person name="Malavazi I."/>
            <person name="Orvis J."/>
            <person name="Roemer T."/>
            <person name="Ronning C.M."/>
            <person name="Sundaram J.P."/>
            <person name="Sutton G."/>
            <person name="Turner G."/>
            <person name="Venter J.C."/>
            <person name="White O.R."/>
            <person name="Whitty B.R."/>
            <person name="Youngman P."/>
            <person name="Wolfe K.H."/>
            <person name="Goldman G.H."/>
            <person name="Wortman J.R."/>
            <person name="Jiang B."/>
            <person name="Denning D.W."/>
            <person name="Nierman W.C."/>
        </authorList>
    </citation>
    <scope>NUCLEOTIDE SEQUENCE [LARGE SCALE GENOMIC DNA]</scope>
    <source>
        <strain evidence="2">ATCC 1007 / CBS 513.65 / DSM 816 / NCTC 3887 / NRRL 1</strain>
    </source>
</reference>
<gene>
    <name evidence="1" type="ORF">ACLA_089750</name>
</gene>
<evidence type="ECO:0000313" key="2">
    <source>
        <dbReference type="Proteomes" id="UP000006701"/>
    </source>
</evidence>